<keyword evidence="3" id="KW-0732">Signal</keyword>
<feature type="compositionally biased region" description="Acidic residues" evidence="6">
    <location>
        <begin position="1134"/>
        <end position="1143"/>
    </location>
</feature>
<dbReference type="OrthoDB" id="253253at2157"/>
<dbReference type="SUPFAM" id="SSF53300">
    <property type="entry name" value="vWA-like"/>
    <property type="match status" value="1"/>
</dbReference>
<evidence type="ECO:0000256" key="6">
    <source>
        <dbReference type="SAM" id="MobiDB-lite"/>
    </source>
</evidence>
<comment type="subcellular location">
    <subcellularLocation>
        <location evidence="1">Secreted</location>
    </subcellularLocation>
</comment>
<evidence type="ECO:0000259" key="7">
    <source>
        <dbReference type="PROSITE" id="PS50234"/>
    </source>
</evidence>
<feature type="compositionally biased region" description="Basic and acidic residues" evidence="6">
    <location>
        <begin position="867"/>
        <end position="883"/>
    </location>
</feature>
<feature type="compositionally biased region" description="Polar residues" evidence="6">
    <location>
        <begin position="374"/>
        <end position="388"/>
    </location>
</feature>
<feature type="compositionally biased region" description="Acidic residues" evidence="6">
    <location>
        <begin position="988"/>
        <end position="997"/>
    </location>
</feature>
<dbReference type="InterPro" id="IPR002035">
    <property type="entry name" value="VWF_A"/>
</dbReference>
<sequence>MSLNGGWGQLFAIVASLLMVISMLPAGVVAADTAAQNAGNAPSDGETALEEPTDGPPVILKAQAMERIENFSASSNQLESAKERARSRLNDSFAFYQDPTRIGDQHAFIRDAEVLRALTDFDGTNQSKRLDQIVELVTTADNRSARQVIRDAEYAFAATETDLGPGKTNSVEAHIDNARRQLARAERIRDRAGEQSGAQSIRTTARAVRTYGQAVNQAHTVLRMIDGEVGPEVTLTRRADPIRNGSERAQYTLVGNVTNPTGLDAVNVTATVNEDRTVDLPLRRGYANGTFAKTINLSERVNTIEITAVESDDGQQSNNGKQKGKKKRNNGNSDASSGQSQASRVVLRLDGDGLPDTYEANVTGTDPLDPDSDAPSTEVNEANNGTTDGNEDFDGDGLSTIRERELGTDPLEADTDGDDLPDGFEEFVIGTDPLDADTDDGTPDGEEDLDGDGLTNAEEYDAETSPQYADIDGDGLTDPQELANGTDPWQADTDDDGLDDGVEPTDPFETDPLDPDTDDDGIEDGNETYTTTAGNESLGVDVELTGEGNVAGGVSVGEETERFAGGDRVENMSVSEIVEIESTEDFESANVTISYDDSLPAASNESDLAVVTYDPEKQLYVPINSTIDAENNTVTAETEHFSTFAVFSISNWATDVTAERPSNGTGGEETIQSVDVQFIIDSSGSMGWNDPQEFRKQAAKEFVGALVPGDRAGVVDFDGDAHVAQQLTTDFGAVNVTIENLDAAGGTNIGAGVARANQHFASASNNTRAKVAILLTDGQGSGGRAQARTAADRNITIHTIGFGGADGNKLSDIASITNGTYNYVDDASDLPNVFSRVAEEVEPKDTDGDGLPDVLEENGLPIGHTGSDLRRLPTNATDKHTDGDELADGEEAEEYREYPIDFVVNDLEHEYIVSYFELRSNPTLADSDGDGLEDHEEVSLDNNSEADGWNISVINESGQPYRWAGSVEENPDANITVTSNPMLKDTDGDGLTDAEEKEETHTDPRDPVTYGIAGGVERLIEDGYGSSSAAKHNVGLPLEEAYTDKTADFDFVTNGSIPLESDDRLGPREARERLLFIALDGTTRSDTFFSNGDEIATGTDPWDPDTDDDGLTDGQEARYLTEGNRQTLARDESVDTDPLDPDTDDDGYWDGWIGVYGVNYSDNVILYRENLQNGGGVTGDEIVQQQVDFHNASAAPSALSTDINGDGTPDHSNVHVGELQWGTDPNDGSAAETPDPTVRIEVDYHEDVPESVRSEEWREAISDNYALYGINIDFVEDRYMDTVTNDDLEGYDTTTIGPVSSHTYYDHSPPWNRSNIYHLSDEFHQTDAVYMAVGPDSTGPLTRYGGGVRRHSGNRTHTHWLAVFTDEHNPSDVPSRFSLNRSERLRVLTTKTAVHEIGHHLRTGEADDDCCWTEVYSGGRRDSTTEQVYDRFGQAKEEWSVMSGGHSTWIFLPPTNTTYTGFSIEELFTVSTNSTNR</sequence>
<dbReference type="Pfam" id="PF00092">
    <property type="entry name" value="VWA"/>
    <property type="match status" value="1"/>
</dbReference>
<dbReference type="PANTHER" id="PTHR37467">
    <property type="entry name" value="EXPORTED CALCIUM-BINDING GLYCOPROTEIN-RELATED"/>
    <property type="match status" value="1"/>
</dbReference>
<comment type="caution">
    <text evidence="8">The sequence shown here is derived from an EMBL/GenBank/DDBJ whole genome shotgun (WGS) entry which is preliminary data.</text>
</comment>
<evidence type="ECO:0000256" key="3">
    <source>
        <dbReference type="ARBA" id="ARBA00022729"/>
    </source>
</evidence>
<dbReference type="eggNOG" id="arCOG02902">
    <property type="taxonomic scope" value="Archaea"/>
</dbReference>
<reference evidence="8 9" key="2">
    <citation type="journal article" date="2013" name="PLoS ONE">
        <title>INDIGO - INtegrated Data Warehouse of MIcrobial GenOmes with Examples from the Red Sea Extremophiles.</title>
        <authorList>
            <person name="Alam I."/>
            <person name="Antunes A."/>
            <person name="Kamau A.A."/>
            <person name="Ba Alawi W."/>
            <person name="Kalkatawi M."/>
            <person name="Stingl U."/>
            <person name="Bajic V.B."/>
        </authorList>
    </citation>
    <scope>NUCLEOTIDE SEQUENCE [LARGE SCALE GENOMIC DNA]</scope>
    <source>
        <strain evidence="8 9">SARL4B</strain>
    </source>
</reference>
<feature type="region of interest" description="Disordered" evidence="6">
    <location>
        <begin position="308"/>
        <end position="535"/>
    </location>
</feature>
<dbReference type="InterPro" id="IPR059100">
    <property type="entry name" value="TSP3_bac"/>
</dbReference>
<dbReference type="PANTHER" id="PTHR37467:SF1">
    <property type="entry name" value="EXPORTED CALCIUM-BINDING GLYCOPROTEIN"/>
    <property type="match status" value="1"/>
</dbReference>
<reference evidence="8 9" key="1">
    <citation type="journal article" date="2011" name="J. Bacteriol.">
        <title>Genome sequence of Halorhabdus tiamatea, the first archaeon isolated from a deep-sea anoxic brine lake.</title>
        <authorList>
            <person name="Antunes A."/>
            <person name="Alam I."/>
            <person name="Bajic V.B."/>
            <person name="Stingl U."/>
        </authorList>
    </citation>
    <scope>NUCLEOTIDE SEQUENCE [LARGE SCALE GENOMIC DNA]</scope>
    <source>
        <strain evidence="8 9">SARL4B</strain>
    </source>
</reference>
<dbReference type="SMART" id="SM00327">
    <property type="entry name" value="VWA"/>
    <property type="match status" value="1"/>
</dbReference>
<name>U2F7Y1_9EURY</name>
<evidence type="ECO:0000256" key="1">
    <source>
        <dbReference type="ARBA" id="ARBA00004613"/>
    </source>
</evidence>
<proteinExistence type="predicted"/>
<feature type="region of interest" description="Disordered" evidence="6">
    <location>
        <begin position="1089"/>
        <end position="1143"/>
    </location>
</feature>
<keyword evidence="2" id="KW-0964">Secreted</keyword>
<feature type="domain" description="VWFA" evidence="7">
    <location>
        <begin position="675"/>
        <end position="837"/>
    </location>
</feature>
<feature type="compositionally biased region" description="Acidic residues" evidence="6">
    <location>
        <begin position="411"/>
        <end position="425"/>
    </location>
</feature>
<keyword evidence="4" id="KW-0106">Calcium</keyword>
<dbReference type="Gene3D" id="3.40.50.410">
    <property type="entry name" value="von Willebrand factor, type A domain"/>
    <property type="match status" value="1"/>
</dbReference>
<dbReference type="Proteomes" id="UP000003861">
    <property type="component" value="Unassembled WGS sequence"/>
</dbReference>
<dbReference type="Pfam" id="PF18884">
    <property type="entry name" value="TSP3_bac"/>
    <property type="match status" value="9"/>
</dbReference>
<dbReference type="PROSITE" id="PS50234">
    <property type="entry name" value="VWFA"/>
    <property type="match status" value="1"/>
</dbReference>
<feature type="region of interest" description="Disordered" evidence="6">
    <location>
        <begin position="973"/>
        <end position="1007"/>
    </location>
</feature>
<feature type="compositionally biased region" description="Polar residues" evidence="6">
    <location>
        <begin position="334"/>
        <end position="343"/>
    </location>
</feature>
<evidence type="ECO:0000256" key="4">
    <source>
        <dbReference type="ARBA" id="ARBA00022837"/>
    </source>
</evidence>
<organism evidence="8 9">
    <name type="scientific">Halorhabdus tiamatea SARL4B</name>
    <dbReference type="NCBI Taxonomy" id="1033806"/>
    <lineage>
        <taxon>Archaea</taxon>
        <taxon>Methanobacteriati</taxon>
        <taxon>Methanobacteriota</taxon>
        <taxon>Stenosarchaea group</taxon>
        <taxon>Halobacteria</taxon>
        <taxon>Halobacteriales</taxon>
        <taxon>Haloarculaceae</taxon>
        <taxon>Halorhabdus</taxon>
    </lineage>
</organism>
<evidence type="ECO:0000313" key="8">
    <source>
        <dbReference type="EMBL" id="ERJ06260.1"/>
    </source>
</evidence>
<keyword evidence="5" id="KW-0175">Coiled coil</keyword>
<feature type="compositionally biased region" description="Acidic residues" evidence="6">
    <location>
        <begin position="492"/>
        <end position="526"/>
    </location>
</feature>
<feature type="compositionally biased region" description="Acidic residues" evidence="6">
    <location>
        <begin position="434"/>
        <end position="451"/>
    </location>
</feature>
<dbReference type="EMBL" id="AFNT02000018">
    <property type="protein sequence ID" value="ERJ06260.1"/>
    <property type="molecule type" value="Genomic_DNA"/>
</dbReference>
<evidence type="ECO:0000313" key="9">
    <source>
        <dbReference type="Proteomes" id="UP000003861"/>
    </source>
</evidence>
<dbReference type="RefSeq" id="WP_021029529.1">
    <property type="nucleotide sequence ID" value="NC_021921.1"/>
</dbReference>
<feature type="region of interest" description="Disordered" evidence="6">
    <location>
        <begin position="841"/>
        <end position="892"/>
    </location>
</feature>
<dbReference type="CDD" id="cd00198">
    <property type="entry name" value="vWFA"/>
    <property type="match status" value="1"/>
</dbReference>
<feature type="compositionally biased region" description="Acidic residues" evidence="6">
    <location>
        <begin position="1102"/>
        <end position="1111"/>
    </location>
</feature>
<dbReference type="eggNOG" id="arCOG07561">
    <property type="taxonomic scope" value="Archaea"/>
</dbReference>
<dbReference type="InterPro" id="IPR053180">
    <property type="entry name" value="Ca-binding_acidic-repeat"/>
</dbReference>
<evidence type="ECO:0000256" key="2">
    <source>
        <dbReference type="ARBA" id="ARBA00022525"/>
    </source>
</evidence>
<accession>U2F7Y1</accession>
<dbReference type="STRING" id="1033806.HTIA_1690"/>
<evidence type="ECO:0000256" key="5">
    <source>
        <dbReference type="SAM" id="Coils"/>
    </source>
</evidence>
<dbReference type="GeneID" id="23799757"/>
<dbReference type="InterPro" id="IPR036465">
    <property type="entry name" value="vWFA_dom_sf"/>
</dbReference>
<feature type="coiled-coil region" evidence="5">
    <location>
        <begin position="168"/>
        <end position="195"/>
    </location>
</feature>
<gene>
    <name evidence="8" type="ORF">HLRTI_001739</name>
</gene>
<dbReference type="PATRIC" id="fig|1033806.13.peg.1523"/>
<protein>
    <submittedName>
        <fullName evidence="8">Calcium-binding protein</fullName>
    </submittedName>
</protein>